<dbReference type="GO" id="GO:0006313">
    <property type="term" value="P:DNA transposition"/>
    <property type="evidence" value="ECO:0007669"/>
    <property type="project" value="UniProtKB-UniRule"/>
</dbReference>
<dbReference type="Pfam" id="PF00872">
    <property type="entry name" value="Transposase_mut"/>
    <property type="match status" value="1"/>
</dbReference>
<dbReference type="InterPro" id="IPR001207">
    <property type="entry name" value="Transposase_mutator"/>
</dbReference>
<dbReference type="RefSeq" id="WP_186410240.1">
    <property type="nucleotide sequence ID" value="NZ_FLQY01000070.1"/>
</dbReference>
<keyword evidence="5 6" id="KW-0233">DNA recombination</keyword>
<name>A0A1A8XKJ4_9RHOO</name>
<dbReference type="GO" id="GO:0003677">
    <property type="term" value="F:DNA binding"/>
    <property type="evidence" value="ECO:0007669"/>
    <property type="project" value="UniProtKB-UniRule"/>
</dbReference>
<keyword evidence="8" id="KW-1185">Reference proteome</keyword>
<organism evidence="7 8">
    <name type="scientific">Candidatus Propionivibrio aalborgensis</name>
    <dbReference type="NCBI Taxonomy" id="1860101"/>
    <lineage>
        <taxon>Bacteria</taxon>
        <taxon>Pseudomonadati</taxon>
        <taxon>Pseudomonadota</taxon>
        <taxon>Betaproteobacteria</taxon>
        <taxon>Rhodocyclales</taxon>
        <taxon>Rhodocyclaceae</taxon>
        <taxon>Propionivibrio</taxon>
    </lineage>
</organism>
<evidence type="ECO:0000256" key="3">
    <source>
        <dbReference type="ARBA" id="ARBA00022578"/>
    </source>
</evidence>
<keyword evidence="6" id="KW-0814">Transposable element</keyword>
<reference evidence="7 8" key="1">
    <citation type="submission" date="2016-06" db="EMBL/GenBank/DDBJ databases">
        <authorList>
            <person name="Kjaerup R.B."/>
            <person name="Dalgaard T.S."/>
            <person name="Juul-Madsen H.R."/>
        </authorList>
    </citation>
    <scope>NUCLEOTIDE SEQUENCE [LARGE SCALE GENOMIC DNA]</scope>
    <source>
        <strain evidence="7">2</strain>
    </source>
</reference>
<evidence type="ECO:0000256" key="4">
    <source>
        <dbReference type="ARBA" id="ARBA00023125"/>
    </source>
</evidence>
<protein>
    <recommendedName>
        <fullName evidence="6">Mutator family transposase</fullName>
    </recommendedName>
</protein>
<evidence type="ECO:0000313" key="8">
    <source>
        <dbReference type="Proteomes" id="UP000199600"/>
    </source>
</evidence>
<comment type="function">
    <text evidence="1 6">Required for the transposition of the insertion element.</text>
</comment>
<accession>A0A1A8XKJ4</accession>
<evidence type="ECO:0000313" key="7">
    <source>
        <dbReference type="EMBL" id="SBT05660.1"/>
    </source>
</evidence>
<keyword evidence="3 6" id="KW-0815">Transposition</keyword>
<evidence type="ECO:0000256" key="5">
    <source>
        <dbReference type="ARBA" id="ARBA00023172"/>
    </source>
</evidence>
<evidence type="ECO:0000256" key="1">
    <source>
        <dbReference type="ARBA" id="ARBA00002190"/>
    </source>
</evidence>
<dbReference type="AlphaFoldDB" id="A0A1A8XKJ4"/>
<proteinExistence type="inferred from homology"/>
<dbReference type="EMBL" id="FLQY01000070">
    <property type="protein sequence ID" value="SBT05660.1"/>
    <property type="molecule type" value="Genomic_DNA"/>
</dbReference>
<evidence type="ECO:0000256" key="6">
    <source>
        <dbReference type="RuleBase" id="RU365089"/>
    </source>
</evidence>
<evidence type="ECO:0000256" key="2">
    <source>
        <dbReference type="ARBA" id="ARBA00010961"/>
    </source>
</evidence>
<sequence length="405" mass="45507">MAGYEVSVGTELLPGLLTGQDGLAKLVETVLNQILEAQVTETLGATRHERTEERAGYRNGYRPRTLYTRVGPVTLLVPQTRDGSFSTDIFKRYQRSEQAFVLALMEMVVQGVSTRKVSAITEELCGASFSKSTVSALCAGLDPRVRAFNERRLEGDYPFVLVDALFIKSREEDRVVSRAVLTVSGIRADGYREILGVRIGDTESFATWDETFRWLRSRGLKGTMFIISDDHGGLREAAARHFQGGSWQRCQVHLMRNILGQCSTRHRAEVAAAVKLVLQAPDLVEAKRRLAECVERFAKSAPKAVACLETGFEDAMAVMALPEKYRKRLRTTNMQERLNEEIRRRERVIRIFPNDESALRLIGALLAEQNEAWQERKYLDMDEFKEWAANRAAAGEGNNVVALTS</sequence>
<dbReference type="NCBIfam" id="NF033543">
    <property type="entry name" value="transpos_IS256"/>
    <property type="match status" value="1"/>
</dbReference>
<dbReference type="Proteomes" id="UP000199600">
    <property type="component" value="Unassembled WGS sequence"/>
</dbReference>
<dbReference type="GO" id="GO:0004803">
    <property type="term" value="F:transposase activity"/>
    <property type="evidence" value="ECO:0007669"/>
    <property type="project" value="UniProtKB-UniRule"/>
</dbReference>
<comment type="similarity">
    <text evidence="2 6">Belongs to the transposase mutator family.</text>
</comment>
<dbReference type="PANTHER" id="PTHR33217">
    <property type="entry name" value="TRANSPOSASE FOR INSERTION SEQUENCE ELEMENT IS1081"/>
    <property type="match status" value="1"/>
</dbReference>
<keyword evidence="4 6" id="KW-0238">DNA-binding</keyword>
<dbReference type="PANTHER" id="PTHR33217:SF7">
    <property type="entry name" value="TRANSPOSASE FOR INSERTION SEQUENCE ELEMENT IS1081"/>
    <property type="match status" value="1"/>
</dbReference>
<gene>
    <name evidence="7" type="ORF">PROAA_1610001</name>
</gene>